<evidence type="ECO:0008006" key="4">
    <source>
        <dbReference type="Google" id="ProtNLM"/>
    </source>
</evidence>
<dbReference type="Proteomes" id="UP001302602">
    <property type="component" value="Unassembled WGS sequence"/>
</dbReference>
<reference evidence="2" key="1">
    <citation type="journal article" date="2023" name="Mol. Phylogenet. Evol.">
        <title>Genome-scale phylogeny and comparative genomics of the fungal order Sordariales.</title>
        <authorList>
            <person name="Hensen N."/>
            <person name="Bonometti L."/>
            <person name="Westerberg I."/>
            <person name="Brannstrom I.O."/>
            <person name="Guillou S."/>
            <person name="Cros-Aarteil S."/>
            <person name="Calhoun S."/>
            <person name="Haridas S."/>
            <person name="Kuo A."/>
            <person name="Mondo S."/>
            <person name="Pangilinan J."/>
            <person name="Riley R."/>
            <person name="LaButti K."/>
            <person name="Andreopoulos B."/>
            <person name="Lipzen A."/>
            <person name="Chen C."/>
            <person name="Yan M."/>
            <person name="Daum C."/>
            <person name="Ng V."/>
            <person name="Clum A."/>
            <person name="Steindorff A."/>
            <person name="Ohm R.A."/>
            <person name="Martin F."/>
            <person name="Silar P."/>
            <person name="Natvig D.O."/>
            <person name="Lalanne C."/>
            <person name="Gautier V."/>
            <person name="Ament-Velasquez S.L."/>
            <person name="Kruys A."/>
            <person name="Hutchinson M.I."/>
            <person name="Powell A.J."/>
            <person name="Barry K."/>
            <person name="Miller A.N."/>
            <person name="Grigoriev I.V."/>
            <person name="Debuchy R."/>
            <person name="Gladieux P."/>
            <person name="Hiltunen Thoren M."/>
            <person name="Johannesson H."/>
        </authorList>
    </citation>
    <scope>NUCLEOTIDE SEQUENCE</scope>
    <source>
        <strain evidence="2">CBS 731.68</strain>
    </source>
</reference>
<gene>
    <name evidence="2" type="ORF">N657DRAFT_650318</name>
</gene>
<organism evidence="2 3">
    <name type="scientific">Parathielavia appendiculata</name>
    <dbReference type="NCBI Taxonomy" id="2587402"/>
    <lineage>
        <taxon>Eukaryota</taxon>
        <taxon>Fungi</taxon>
        <taxon>Dikarya</taxon>
        <taxon>Ascomycota</taxon>
        <taxon>Pezizomycotina</taxon>
        <taxon>Sordariomycetes</taxon>
        <taxon>Sordariomycetidae</taxon>
        <taxon>Sordariales</taxon>
        <taxon>Chaetomiaceae</taxon>
        <taxon>Parathielavia</taxon>
    </lineage>
</organism>
<keyword evidence="3" id="KW-1185">Reference proteome</keyword>
<sequence>MYSNTTYLIQVASLTLIVQALVKTACRRPGGQWKFKAVAERDIGPIEPCVVTGKAPIRPPLRDLNCRTSSIVVAA</sequence>
<evidence type="ECO:0000256" key="1">
    <source>
        <dbReference type="SAM" id="SignalP"/>
    </source>
</evidence>
<feature type="chain" id="PRO_5042944770" description="Secreted protein" evidence="1">
    <location>
        <begin position="21"/>
        <end position="75"/>
    </location>
</feature>
<proteinExistence type="predicted"/>
<dbReference type="EMBL" id="MU853250">
    <property type="protein sequence ID" value="KAK4119349.1"/>
    <property type="molecule type" value="Genomic_DNA"/>
</dbReference>
<dbReference type="AlphaFoldDB" id="A0AAN6Z0D1"/>
<dbReference type="GeneID" id="87830681"/>
<keyword evidence="1" id="KW-0732">Signal</keyword>
<feature type="signal peptide" evidence="1">
    <location>
        <begin position="1"/>
        <end position="20"/>
    </location>
</feature>
<name>A0AAN6Z0D1_9PEZI</name>
<reference evidence="2" key="2">
    <citation type="submission" date="2023-05" db="EMBL/GenBank/DDBJ databases">
        <authorList>
            <consortium name="Lawrence Berkeley National Laboratory"/>
            <person name="Steindorff A."/>
            <person name="Hensen N."/>
            <person name="Bonometti L."/>
            <person name="Westerberg I."/>
            <person name="Brannstrom I.O."/>
            <person name="Guillou S."/>
            <person name="Cros-Aarteil S."/>
            <person name="Calhoun S."/>
            <person name="Haridas S."/>
            <person name="Kuo A."/>
            <person name="Mondo S."/>
            <person name="Pangilinan J."/>
            <person name="Riley R."/>
            <person name="Labutti K."/>
            <person name="Andreopoulos B."/>
            <person name="Lipzen A."/>
            <person name="Chen C."/>
            <person name="Yanf M."/>
            <person name="Daum C."/>
            <person name="Ng V."/>
            <person name="Clum A."/>
            <person name="Ohm R."/>
            <person name="Martin F."/>
            <person name="Silar P."/>
            <person name="Natvig D."/>
            <person name="Lalanne C."/>
            <person name="Gautier V."/>
            <person name="Ament-Velasquez S.L."/>
            <person name="Kruys A."/>
            <person name="Hutchinson M.I."/>
            <person name="Powell A.J."/>
            <person name="Barry K."/>
            <person name="Miller A.N."/>
            <person name="Grigoriev I.V."/>
            <person name="Debuchy R."/>
            <person name="Gladieux P."/>
            <person name="Thoren M.H."/>
            <person name="Johannesson H."/>
        </authorList>
    </citation>
    <scope>NUCLEOTIDE SEQUENCE</scope>
    <source>
        <strain evidence="2">CBS 731.68</strain>
    </source>
</reference>
<accession>A0AAN6Z0D1</accession>
<evidence type="ECO:0000313" key="2">
    <source>
        <dbReference type="EMBL" id="KAK4119349.1"/>
    </source>
</evidence>
<evidence type="ECO:0000313" key="3">
    <source>
        <dbReference type="Proteomes" id="UP001302602"/>
    </source>
</evidence>
<protein>
    <recommendedName>
        <fullName evidence="4">Secreted protein</fullName>
    </recommendedName>
</protein>
<dbReference type="RefSeq" id="XP_062643122.1">
    <property type="nucleotide sequence ID" value="XM_062793912.1"/>
</dbReference>
<comment type="caution">
    <text evidence="2">The sequence shown here is derived from an EMBL/GenBank/DDBJ whole genome shotgun (WGS) entry which is preliminary data.</text>
</comment>